<keyword evidence="2" id="KW-0479">Metal-binding</keyword>
<dbReference type="PANTHER" id="PTHR42693:SF33">
    <property type="entry name" value="ARYLSULFATASE"/>
    <property type="match status" value="1"/>
</dbReference>
<accession>A0ABT3FRY3</accession>
<comment type="similarity">
    <text evidence="1">Belongs to the sulfatase family.</text>
</comment>
<evidence type="ECO:0000313" key="8">
    <source>
        <dbReference type="EMBL" id="MCW1886325.1"/>
    </source>
</evidence>
<dbReference type="Gene3D" id="3.40.720.10">
    <property type="entry name" value="Alkaline Phosphatase, subunit A"/>
    <property type="match status" value="1"/>
</dbReference>
<dbReference type="InterPro" id="IPR000917">
    <property type="entry name" value="Sulfatase_N"/>
</dbReference>
<evidence type="ECO:0000256" key="2">
    <source>
        <dbReference type="ARBA" id="ARBA00022723"/>
    </source>
</evidence>
<keyword evidence="9" id="KW-1185">Reference proteome</keyword>
<protein>
    <submittedName>
        <fullName evidence="8">Sulfatase-like hydrolase/transferase</fullName>
    </submittedName>
</protein>
<dbReference type="InterPro" id="IPR050738">
    <property type="entry name" value="Sulfatase"/>
</dbReference>
<dbReference type="RefSeq" id="WP_264502281.1">
    <property type="nucleotide sequence ID" value="NZ_JAPDDS010000009.1"/>
</dbReference>
<keyword evidence="3" id="KW-0378">Hydrolase</keyword>
<gene>
    <name evidence="8" type="ORF">OKA04_16425</name>
</gene>
<dbReference type="Proteomes" id="UP001207930">
    <property type="component" value="Unassembled WGS sequence"/>
</dbReference>
<keyword evidence="6" id="KW-0732">Signal</keyword>
<comment type="caution">
    <text evidence="8">The sequence shown here is derived from an EMBL/GenBank/DDBJ whole genome shotgun (WGS) entry which is preliminary data.</text>
</comment>
<dbReference type="Gene3D" id="3.30.1120.10">
    <property type="match status" value="1"/>
</dbReference>
<organism evidence="8 9">
    <name type="scientific">Luteolibacter flavescens</name>
    <dbReference type="NCBI Taxonomy" id="1859460"/>
    <lineage>
        <taxon>Bacteria</taxon>
        <taxon>Pseudomonadati</taxon>
        <taxon>Verrucomicrobiota</taxon>
        <taxon>Verrucomicrobiia</taxon>
        <taxon>Verrucomicrobiales</taxon>
        <taxon>Verrucomicrobiaceae</taxon>
        <taxon>Luteolibacter</taxon>
    </lineage>
</organism>
<evidence type="ECO:0000313" key="9">
    <source>
        <dbReference type="Proteomes" id="UP001207930"/>
    </source>
</evidence>
<proteinExistence type="inferred from homology"/>
<sequence length="448" mass="49081">MRTPFLALLLITALPLGAQQPKPRPNVIVILTDDQGYEDAGCYGAKDLKTPAIDRIAAAGVKFTQFYAASCVCSPSRAGLMTGRYPWKAGLEQNGPGSPSEAVNDLSTSKEKGGLPAAQVTMAEVFHDAGYATAHIGKWHLGHGDGTKPLDQGFDYSFGHMGGCIDNWSHFFYWAGPNRHDLWEGNRRVRMPGRFFPDLMVEKTAAFIEQHRERPFFIYFAINLPHYPYQGDPAALEEYASLPYPRNLYAATVSTMDARIGKLLDHLDRLGVRDDTIIVFQSDHGASSEERAHGGGGSAGPYRGGKFSFFEGGIRVPAVISWPAGLPSGESRDAMAHGCDWLPTLADLCGVKLPEAPLDGRSLAPVIRSADAPTPHAHLEWKVGEQWCVRQGPWKLIHRPKPAGGPPLLAEDKEWFLANIADDPAESKNRAADHPEIVAKLRKLREEQ</sequence>
<evidence type="ECO:0000256" key="1">
    <source>
        <dbReference type="ARBA" id="ARBA00008779"/>
    </source>
</evidence>
<dbReference type="InterPro" id="IPR024607">
    <property type="entry name" value="Sulfatase_CS"/>
</dbReference>
<dbReference type="InterPro" id="IPR017850">
    <property type="entry name" value="Alkaline_phosphatase_core_sf"/>
</dbReference>
<evidence type="ECO:0000256" key="5">
    <source>
        <dbReference type="SAM" id="MobiDB-lite"/>
    </source>
</evidence>
<evidence type="ECO:0000256" key="4">
    <source>
        <dbReference type="ARBA" id="ARBA00022837"/>
    </source>
</evidence>
<dbReference type="PROSITE" id="PS00149">
    <property type="entry name" value="SULFATASE_2"/>
    <property type="match status" value="1"/>
</dbReference>
<dbReference type="Pfam" id="PF00884">
    <property type="entry name" value="Sulfatase"/>
    <property type="match status" value="1"/>
</dbReference>
<name>A0ABT3FRY3_9BACT</name>
<feature type="signal peptide" evidence="6">
    <location>
        <begin position="1"/>
        <end position="18"/>
    </location>
</feature>
<reference evidence="8 9" key="1">
    <citation type="submission" date="2022-10" db="EMBL/GenBank/DDBJ databases">
        <title>Luteolibacter flavescens strain MCCC 1K03193, whole genome shotgun sequencing project.</title>
        <authorList>
            <person name="Zhao G."/>
            <person name="Shen L."/>
        </authorList>
    </citation>
    <scope>NUCLEOTIDE SEQUENCE [LARGE SCALE GENOMIC DNA]</scope>
    <source>
        <strain evidence="8 9">MCCC 1K03193</strain>
    </source>
</reference>
<evidence type="ECO:0000256" key="3">
    <source>
        <dbReference type="ARBA" id="ARBA00022801"/>
    </source>
</evidence>
<evidence type="ECO:0000259" key="7">
    <source>
        <dbReference type="Pfam" id="PF00884"/>
    </source>
</evidence>
<dbReference type="EMBL" id="JAPDDS010000009">
    <property type="protein sequence ID" value="MCW1886325.1"/>
    <property type="molecule type" value="Genomic_DNA"/>
</dbReference>
<feature type="region of interest" description="Disordered" evidence="5">
    <location>
        <begin position="91"/>
        <end position="112"/>
    </location>
</feature>
<evidence type="ECO:0000256" key="6">
    <source>
        <dbReference type="SAM" id="SignalP"/>
    </source>
</evidence>
<dbReference type="PANTHER" id="PTHR42693">
    <property type="entry name" value="ARYLSULFATASE FAMILY MEMBER"/>
    <property type="match status" value="1"/>
</dbReference>
<feature type="domain" description="Sulfatase N-terminal" evidence="7">
    <location>
        <begin position="25"/>
        <end position="351"/>
    </location>
</feature>
<keyword evidence="4" id="KW-0106">Calcium</keyword>
<dbReference type="SUPFAM" id="SSF53649">
    <property type="entry name" value="Alkaline phosphatase-like"/>
    <property type="match status" value="1"/>
</dbReference>
<feature type="chain" id="PRO_5045288224" evidence="6">
    <location>
        <begin position="19"/>
        <end position="448"/>
    </location>
</feature>